<evidence type="ECO:0000313" key="11">
    <source>
        <dbReference type="EMBL" id="TMN21485.1"/>
    </source>
</evidence>
<evidence type="ECO:0000256" key="9">
    <source>
        <dbReference type="SAM" id="Phobius"/>
    </source>
</evidence>
<evidence type="ECO:0000256" key="1">
    <source>
        <dbReference type="ARBA" id="ARBA00004651"/>
    </source>
</evidence>
<reference evidence="12 14" key="2">
    <citation type="submission" date="2019-07" db="EMBL/GenBank/DDBJ databases">
        <title>Genomic analysis of Lentibacillus sp. NKC851-2.</title>
        <authorList>
            <person name="Oh Y.J."/>
        </authorList>
    </citation>
    <scope>NUCLEOTIDE SEQUENCE [LARGE SCALE GENOMIC DNA]</scope>
    <source>
        <strain evidence="12 14">NKC851-2</strain>
    </source>
</reference>
<dbReference type="GO" id="GO:0009401">
    <property type="term" value="P:phosphoenolpyruvate-dependent sugar phosphotransferase system"/>
    <property type="evidence" value="ECO:0007669"/>
    <property type="project" value="UniProtKB-KW"/>
</dbReference>
<comment type="caution">
    <text evidence="12">The sequence shown here is derived from an EMBL/GenBank/DDBJ whole genome shotgun (WGS) entry which is preliminary data.</text>
</comment>
<keyword evidence="5" id="KW-0598">Phosphotransferase system</keyword>
<feature type="transmembrane region" description="Helical" evidence="9">
    <location>
        <begin position="365"/>
        <end position="387"/>
    </location>
</feature>
<dbReference type="GO" id="GO:0005886">
    <property type="term" value="C:plasma membrane"/>
    <property type="evidence" value="ECO:0007669"/>
    <property type="project" value="UniProtKB-SubCell"/>
</dbReference>
<protein>
    <submittedName>
        <fullName evidence="12">PTS glucitol transporter subunit IIA</fullName>
    </submittedName>
</protein>
<evidence type="ECO:0000256" key="5">
    <source>
        <dbReference type="ARBA" id="ARBA00022683"/>
    </source>
</evidence>
<dbReference type="Pfam" id="PF03611">
    <property type="entry name" value="EIIC-GAT"/>
    <property type="match status" value="1"/>
</dbReference>
<evidence type="ECO:0000256" key="6">
    <source>
        <dbReference type="ARBA" id="ARBA00022692"/>
    </source>
</evidence>
<feature type="transmembrane region" description="Helical" evidence="9">
    <location>
        <begin position="259"/>
        <end position="279"/>
    </location>
</feature>
<sequence length="474" mass="51308">MLDAIINFANTVFQPLIDLGAAPMMFILLSLLAILMKVKVSKALEGGLKLAIALTGIGAVIDILTGNFAPALKDFVKSTGIELNITDVGWAPLATITWGSAYTLFFLLILVVVNLVLLGMNKTNTLDVDIFNFWHLSITGLLVIYYSDSLLLATLLVIMLGVMKFINADIMKPTFNDLLDMPESNPTTTTHMNFLLNPLIMLFDKIFGKFLPFLDKYDFDAAWLNEKIGFWGSKFAIGIYLGLFVGLLGQQPATTVFELAFIGGVALELFSIVGTWFIAAMEPISKGITDFMSKRLKGRTFNIGIDWPFLAARAEMWAAANVIAPIMLGIALILPGNGILPLGGIIAIGLTPALLVVCRGKIIRMILIGTIMVPVFLWSGTAIAQFVTETAASVGAAPAGIEEGALITHSTLEGPVEKFIAILVGKAGAEFNLGSIMAAVGALVAYLGLFIWYIKQMKKRNLEYEAEKEKEETA</sequence>
<dbReference type="EMBL" id="VJMZ01000001">
    <property type="protein sequence ID" value="TRM10383.1"/>
    <property type="molecule type" value="Genomic_DNA"/>
</dbReference>
<keyword evidence="6 9" id="KW-0812">Transmembrane</keyword>
<accession>A0A549YES2</accession>
<evidence type="ECO:0000259" key="10">
    <source>
        <dbReference type="PROSITE" id="PS51104"/>
    </source>
</evidence>
<dbReference type="GO" id="GO:0015577">
    <property type="term" value="F:galactitol transmembrane transporter activity"/>
    <property type="evidence" value="ECO:0007669"/>
    <property type="project" value="InterPro"/>
</dbReference>
<dbReference type="PANTHER" id="PTHR37324">
    <property type="entry name" value="PTS SYSTEM GALACTITOL-SPECIFIC EIIC COMPONENT"/>
    <property type="match status" value="1"/>
</dbReference>
<dbReference type="PIRSF" id="PIRSF006304">
    <property type="entry name" value="GatC"/>
    <property type="match status" value="1"/>
</dbReference>
<keyword evidence="8 9" id="KW-0472">Membrane</keyword>
<proteinExistence type="predicted"/>
<feature type="transmembrane region" description="Helical" evidence="9">
    <location>
        <begin position="433"/>
        <end position="454"/>
    </location>
</feature>
<evidence type="ECO:0000256" key="2">
    <source>
        <dbReference type="ARBA" id="ARBA00022448"/>
    </source>
</evidence>
<evidence type="ECO:0000313" key="14">
    <source>
        <dbReference type="Proteomes" id="UP000319280"/>
    </source>
</evidence>
<dbReference type="Proteomes" id="UP000306980">
    <property type="component" value="Unassembled WGS sequence"/>
</dbReference>
<dbReference type="EMBL" id="VCIA01000001">
    <property type="protein sequence ID" value="TMN21485.1"/>
    <property type="molecule type" value="Genomic_DNA"/>
</dbReference>
<gene>
    <name evidence="11" type="ORF">FFL34_04710</name>
    <name evidence="12" type="ORF">FH966_00865</name>
</gene>
<dbReference type="OrthoDB" id="9787936at2"/>
<evidence type="ECO:0000313" key="13">
    <source>
        <dbReference type="Proteomes" id="UP000306980"/>
    </source>
</evidence>
<feature type="transmembrane region" description="Helical" evidence="9">
    <location>
        <begin position="89"/>
        <end position="118"/>
    </location>
</feature>
<feature type="transmembrane region" description="Helical" evidence="9">
    <location>
        <begin position="316"/>
        <end position="333"/>
    </location>
</feature>
<dbReference type="Proteomes" id="UP000319280">
    <property type="component" value="Unassembled WGS sequence"/>
</dbReference>
<evidence type="ECO:0000313" key="12">
    <source>
        <dbReference type="EMBL" id="TRM10383.1"/>
    </source>
</evidence>
<keyword evidence="2" id="KW-0813">Transport</keyword>
<keyword evidence="4" id="KW-0762">Sugar transport</keyword>
<keyword evidence="7 9" id="KW-1133">Transmembrane helix</keyword>
<feature type="transmembrane region" description="Helical" evidence="9">
    <location>
        <begin position="235"/>
        <end position="253"/>
    </location>
</feature>
<dbReference type="InterPro" id="IPR004703">
    <property type="entry name" value="PTS_sugar-sp_permease"/>
</dbReference>
<evidence type="ECO:0000256" key="3">
    <source>
        <dbReference type="ARBA" id="ARBA00022475"/>
    </source>
</evidence>
<dbReference type="InterPro" id="IPR013853">
    <property type="entry name" value="EIIC-GAT"/>
</dbReference>
<evidence type="ECO:0000256" key="8">
    <source>
        <dbReference type="ARBA" id="ARBA00023136"/>
    </source>
</evidence>
<evidence type="ECO:0000256" key="4">
    <source>
        <dbReference type="ARBA" id="ARBA00022597"/>
    </source>
</evidence>
<dbReference type="PRINTS" id="PR00173">
    <property type="entry name" value="EDTRNSPORT"/>
</dbReference>
<dbReference type="PANTHER" id="PTHR37324:SF2">
    <property type="entry name" value="PTS SYSTEM GALACTITOL-SPECIFIC EIIC COMPONENT"/>
    <property type="match status" value="1"/>
</dbReference>
<comment type="subcellular location">
    <subcellularLocation>
        <location evidence="1">Cell membrane</location>
        <topology evidence="1">Multi-pass membrane protein</topology>
    </subcellularLocation>
</comment>
<feature type="transmembrane region" description="Helical" evidence="9">
    <location>
        <begin position="50"/>
        <end position="69"/>
    </location>
</feature>
<keyword evidence="14" id="KW-1185">Reference proteome</keyword>
<name>A0A549YES2_9BACI</name>
<organism evidence="12 14">
    <name type="scientific">Lentibacillus cibarius</name>
    <dbReference type="NCBI Taxonomy" id="2583219"/>
    <lineage>
        <taxon>Bacteria</taxon>
        <taxon>Bacillati</taxon>
        <taxon>Bacillota</taxon>
        <taxon>Bacilli</taxon>
        <taxon>Bacillales</taxon>
        <taxon>Bacillaceae</taxon>
        <taxon>Lentibacillus</taxon>
    </lineage>
</organism>
<dbReference type="RefSeq" id="WP_138601937.1">
    <property type="nucleotide sequence ID" value="NZ_VCIA01000001.1"/>
</dbReference>
<feature type="domain" description="PTS EIIC type-2" evidence="10">
    <location>
        <begin position="13"/>
        <end position="446"/>
    </location>
</feature>
<keyword evidence="3" id="KW-1003">Cell membrane</keyword>
<evidence type="ECO:0000256" key="7">
    <source>
        <dbReference type="ARBA" id="ARBA00022989"/>
    </source>
</evidence>
<dbReference type="InterPro" id="IPR013014">
    <property type="entry name" value="PTS_EIIC_2"/>
</dbReference>
<reference evidence="11 13" key="1">
    <citation type="submission" date="2019-05" db="EMBL/GenBank/DDBJ databases">
        <title>Genomic analysis of Lentibacillus sp. NKC220-2.</title>
        <authorList>
            <person name="Oh Y.J."/>
        </authorList>
    </citation>
    <scope>NUCLEOTIDE SEQUENCE [LARGE SCALE GENOMIC DNA]</scope>
    <source>
        <strain evidence="11 13">NKC220-2</strain>
    </source>
</reference>
<feature type="transmembrane region" description="Helical" evidence="9">
    <location>
        <begin position="339"/>
        <end position="358"/>
    </location>
</feature>
<feature type="transmembrane region" description="Helical" evidence="9">
    <location>
        <begin position="20"/>
        <end position="38"/>
    </location>
</feature>
<dbReference type="PROSITE" id="PS51104">
    <property type="entry name" value="PTS_EIIC_TYPE_2"/>
    <property type="match status" value="1"/>
</dbReference>
<accession>A0A5S3QHZ0</accession>
<dbReference type="AlphaFoldDB" id="A0A549YES2"/>